<keyword evidence="3" id="KW-0159">Chromosome partition</keyword>
<comment type="caution">
    <text evidence="6">The sequence shown here is derived from an EMBL/GenBank/DDBJ whole genome shotgun (WGS) entry which is preliminary data.</text>
</comment>
<keyword evidence="7" id="KW-1185">Reference proteome</keyword>
<proteinExistence type="predicted"/>
<feature type="compositionally biased region" description="Basic and acidic residues" evidence="5">
    <location>
        <begin position="1"/>
        <end position="11"/>
    </location>
</feature>
<evidence type="ECO:0000256" key="5">
    <source>
        <dbReference type="SAM" id="MobiDB-lite"/>
    </source>
</evidence>
<name>A0A1T3P350_9ACTN</name>
<dbReference type="STRING" id="159449.B4N89_23570"/>
<dbReference type="InterPro" id="IPR005234">
    <property type="entry name" value="ScpB_csome_segregation"/>
</dbReference>
<evidence type="ECO:0000256" key="1">
    <source>
        <dbReference type="ARBA" id="ARBA00022490"/>
    </source>
</evidence>
<evidence type="ECO:0000313" key="7">
    <source>
        <dbReference type="Proteomes" id="UP000190037"/>
    </source>
</evidence>
<dbReference type="GO" id="GO:0051301">
    <property type="term" value="P:cell division"/>
    <property type="evidence" value="ECO:0007669"/>
    <property type="project" value="UniProtKB-KW"/>
</dbReference>
<feature type="region of interest" description="Disordered" evidence="5">
    <location>
        <begin position="1"/>
        <end position="48"/>
    </location>
</feature>
<protein>
    <submittedName>
        <fullName evidence="6">SMC-Scp complex subunit ScpB</fullName>
    </submittedName>
</protein>
<dbReference type="NCBIfam" id="TIGR00281">
    <property type="entry name" value="SMC-Scp complex subunit ScpB"/>
    <property type="match status" value="1"/>
</dbReference>
<accession>A0A1T3P350</accession>
<feature type="compositionally biased region" description="Low complexity" evidence="5">
    <location>
        <begin position="27"/>
        <end position="40"/>
    </location>
</feature>
<reference evidence="6 7" key="1">
    <citation type="submission" date="2017-03" db="EMBL/GenBank/DDBJ databases">
        <title>Draft genome sequence of Streptomyces scabrisporus NF3, endophyte isolated from Amphipterygium adstringens.</title>
        <authorList>
            <person name="Vazquez M."/>
            <person name="Ceapa C.D."/>
            <person name="Rodriguez Luna D."/>
            <person name="Sanchez Esquivel S."/>
        </authorList>
    </citation>
    <scope>NUCLEOTIDE SEQUENCE [LARGE SCALE GENOMIC DNA]</scope>
    <source>
        <strain evidence="6 7">NF3</strain>
    </source>
</reference>
<dbReference type="AlphaFoldDB" id="A0A1T3P350"/>
<evidence type="ECO:0000313" key="6">
    <source>
        <dbReference type="EMBL" id="OPC83517.1"/>
    </source>
</evidence>
<dbReference type="InterPro" id="IPR036388">
    <property type="entry name" value="WH-like_DNA-bd_sf"/>
</dbReference>
<evidence type="ECO:0000256" key="2">
    <source>
        <dbReference type="ARBA" id="ARBA00022618"/>
    </source>
</evidence>
<feature type="region of interest" description="Disordered" evidence="5">
    <location>
        <begin position="227"/>
        <end position="268"/>
    </location>
</feature>
<dbReference type="EMBL" id="MWQN01000001">
    <property type="protein sequence ID" value="OPC83517.1"/>
    <property type="molecule type" value="Genomic_DNA"/>
</dbReference>
<dbReference type="Proteomes" id="UP000190037">
    <property type="component" value="Unassembled WGS sequence"/>
</dbReference>
<evidence type="ECO:0000256" key="4">
    <source>
        <dbReference type="ARBA" id="ARBA00023306"/>
    </source>
</evidence>
<sequence length="268" mass="28943">MNDDGYRREPGVEPEAAPGPDRPPAPGEAAVPAPRAARAKTPPPTLPVSDSPLPAALEAVLMVVQEPVSEHLLAEVLDHPLPEVVATLRTLALEYTAQGRGFDLREVAGGWRFYSRPEHAAAVERFVLDGQQSRLTQAALETLAVVAYRQPVSRGRIAAVRGVNCDGVMRTLLARGLVEEYGVEYETQATLYRTTEYFLERMGLRSLDELPELAPFLPEIEALEAEGGASPELLPTRAAYPLARSGDTGRDTGAVHTDPDDGETTTED</sequence>
<dbReference type="PANTHER" id="PTHR34298:SF2">
    <property type="entry name" value="SEGREGATION AND CONDENSATION PROTEIN B"/>
    <property type="match status" value="1"/>
</dbReference>
<evidence type="ECO:0000256" key="3">
    <source>
        <dbReference type="ARBA" id="ARBA00022829"/>
    </source>
</evidence>
<dbReference type="Gene3D" id="1.10.10.10">
    <property type="entry name" value="Winged helix-like DNA-binding domain superfamily/Winged helix DNA-binding domain"/>
    <property type="match status" value="2"/>
</dbReference>
<dbReference type="OrthoDB" id="9806226at2"/>
<dbReference type="Pfam" id="PF04079">
    <property type="entry name" value="SMC_ScpB"/>
    <property type="match status" value="1"/>
</dbReference>
<keyword evidence="2" id="KW-0132">Cell division</keyword>
<keyword evidence="4" id="KW-0131">Cell cycle</keyword>
<dbReference type="InterPro" id="IPR036390">
    <property type="entry name" value="WH_DNA-bd_sf"/>
</dbReference>
<gene>
    <name evidence="6" type="ORF">B4N89_23570</name>
</gene>
<dbReference type="GO" id="GO:0051304">
    <property type="term" value="P:chromosome separation"/>
    <property type="evidence" value="ECO:0007669"/>
    <property type="project" value="InterPro"/>
</dbReference>
<dbReference type="SUPFAM" id="SSF46785">
    <property type="entry name" value="Winged helix' DNA-binding domain"/>
    <property type="match status" value="2"/>
</dbReference>
<keyword evidence="1" id="KW-0963">Cytoplasm</keyword>
<organism evidence="6 7">
    <name type="scientific">Embleya scabrispora</name>
    <dbReference type="NCBI Taxonomy" id="159449"/>
    <lineage>
        <taxon>Bacteria</taxon>
        <taxon>Bacillati</taxon>
        <taxon>Actinomycetota</taxon>
        <taxon>Actinomycetes</taxon>
        <taxon>Kitasatosporales</taxon>
        <taxon>Streptomycetaceae</taxon>
        <taxon>Embleya</taxon>
    </lineage>
</organism>
<dbReference type="PANTHER" id="PTHR34298">
    <property type="entry name" value="SEGREGATION AND CONDENSATION PROTEIN B"/>
    <property type="match status" value="1"/>
</dbReference>